<dbReference type="Proteomes" id="UP000028582">
    <property type="component" value="Unassembled WGS sequence"/>
</dbReference>
<proteinExistence type="inferred from homology"/>
<accession>A0A080ZB99</accession>
<dbReference type="AlphaFoldDB" id="A0A080ZB99"/>
<feature type="signal peptide" evidence="2">
    <location>
        <begin position="1"/>
        <end position="18"/>
    </location>
</feature>
<sequence length="580" mass="63329">MRFYLLTALAVATVQVSAVSNTSSHGDLNGWYPCYDFTFADEGSSPGEDAECALYIAPLCYPGICETPDNIESTKVEIFVKRMLATSGNPETAPNVWLIQGGPGYSSTAMESTMVSLQQQLEGAVNVYTMDHRGTGRSTLFNCVAAQVTTSGSPWGNDFIASEVPTCAKDLQFKYGGDLAAFSVTSAATDLKTFIAKYTNGKSTIVYGVSYGTMLVERLIHLAPPAVTGYVLDSISTASGSQAAYYSDWDKNYGEIGDAFFELCDEDKSCKAHFQTKRLNDTVQALIDTFDKEPNSTCAALISNVKSKGLDGLPSSSLRYTLGILLQDTNMRTLIPPVVYRLNRCASKDINVLKKFVTTLTTSVLGGKREDETYLSNLLFYLIIYSEMWEIPTPSKVEMKARFINAKVSDDPTYPMDPVYCAFSKEKSKACAEFGLSGYDANPIMYERDQYWNKSATIPNQASVLLLSGKLDPQTHHKYADALIHSLKGDNKELISFDYSPHGITSSTQMVAGDPNSEICGMKLLLSYIQSGGDLKKMDKSCVAKMPGFDLTIPPGHLHGLLGTDDAYEGVYKAPTRPSQ</sequence>
<feature type="domain" description="AB hydrolase-1" evidence="3">
    <location>
        <begin position="96"/>
        <end position="249"/>
    </location>
</feature>
<dbReference type="PANTHER" id="PTHR43039">
    <property type="entry name" value="ESTERASE-RELATED"/>
    <property type="match status" value="1"/>
</dbReference>
<feature type="chain" id="PRO_5001753077" description="AB hydrolase-1 domain-containing protein" evidence="2">
    <location>
        <begin position="19"/>
        <end position="580"/>
    </location>
</feature>
<dbReference type="EMBL" id="ANJA01003366">
    <property type="protein sequence ID" value="ETO63910.1"/>
    <property type="molecule type" value="Genomic_DNA"/>
</dbReference>
<dbReference type="InterPro" id="IPR000073">
    <property type="entry name" value="AB_hydrolase_1"/>
</dbReference>
<evidence type="ECO:0000313" key="4">
    <source>
        <dbReference type="EMBL" id="ETO63910.1"/>
    </source>
</evidence>
<dbReference type="Gene3D" id="3.40.50.1820">
    <property type="entry name" value="alpha/beta hydrolase"/>
    <property type="match status" value="1"/>
</dbReference>
<protein>
    <recommendedName>
        <fullName evidence="3">AB hydrolase-1 domain-containing protein</fullName>
    </recommendedName>
</protein>
<evidence type="ECO:0000313" key="5">
    <source>
        <dbReference type="Proteomes" id="UP000028582"/>
    </source>
</evidence>
<reference evidence="4 5" key="1">
    <citation type="submission" date="2013-11" db="EMBL/GenBank/DDBJ databases">
        <title>The Genome Sequence of Phytophthora parasitica P1976.</title>
        <authorList>
            <consortium name="The Broad Institute Genomics Platform"/>
            <person name="Russ C."/>
            <person name="Tyler B."/>
            <person name="Panabieres F."/>
            <person name="Shan W."/>
            <person name="Tripathy S."/>
            <person name="Grunwald N."/>
            <person name="Machado M."/>
            <person name="Johnson C.S."/>
            <person name="Walker B."/>
            <person name="Young S."/>
            <person name="Zeng Q."/>
            <person name="Gargeya S."/>
            <person name="Fitzgerald M."/>
            <person name="Haas B."/>
            <person name="Abouelleil A."/>
            <person name="Allen A.W."/>
            <person name="Alvarado L."/>
            <person name="Arachchi H.M."/>
            <person name="Berlin A.M."/>
            <person name="Chapman S.B."/>
            <person name="Gainer-Dewar J."/>
            <person name="Goldberg J."/>
            <person name="Griggs A."/>
            <person name="Gujja S."/>
            <person name="Hansen M."/>
            <person name="Howarth C."/>
            <person name="Imamovic A."/>
            <person name="Ireland A."/>
            <person name="Larimer J."/>
            <person name="McCowan C."/>
            <person name="Murphy C."/>
            <person name="Pearson M."/>
            <person name="Poon T.W."/>
            <person name="Priest M."/>
            <person name="Roberts A."/>
            <person name="Saif S."/>
            <person name="Shea T."/>
            <person name="Sisk P."/>
            <person name="Sykes S."/>
            <person name="Wortman J."/>
            <person name="Nusbaum C."/>
            <person name="Birren B."/>
        </authorList>
    </citation>
    <scope>NUCLEOTIDE SEQUENCE [LARGE SCALE GENOMIC DNA]</scope>
    <source>
        <strain evidence="4 5">P1976</strain>
    </source>
</reference>
<comment type="similarity">
    <text evidence="1">Belongs to the AB hydrolase superfamily.</text>
</comment>
<comment type="caution">
    <text evidence="4">The sequence shown here is derived from an EMBL/GenBank/DDBJ whole genome shotgun (WGS) entry which is preliminary data.</text>
</comment>
<dbReference type="OrthoDB" id="425534at2759"/>
<name>A0A080ZB99_PHYNI</name>
<evidence type="ECO:0000256" key="1">
    <source>
        <dbReference type="ARBA" id="ARBA00008645"/>
    </source>
</evidence>
<gene>
    <name evidence="4" type="ORF">F444_18453</name>
</gene>
<dbReference type="Pfam" id="PF00561">
    <property type="entry name" value="Abhydrolase_1"/>
    <property type="match status" value="1"/>
</dbReference>
<evidence type="ECO:0000256" key="2">
    <source>
        <dbReference type="SAM" id="SignalP"/>
    </source>
</evidence>
<dbReference type="SUPFAM" id="SSF53474">
    <property type="entry name" value="alpha/beta-Hydrolases"/>
    <property type="match status" value="1"/>
</dbReference>
<organism evidence="4 5">
    <name type="scientific">Phytophthora nicotianae P1976</name>
    <dbReference type="NCBI Taxonomy" id="1317066"/>
    <lineage>
        <taxon>Eukaryota</taxon>
        <taxon>Sar</taxon>
        <taxon>Stramenopiles</taxon>
        <taxon>Oomycota</taxon>
        <taxon>Peronosporomycetes</taxon>
        <taxon>Peronosporales</taxon>
        <taxon>Peronosporaceae</taxon>
        <taxon>Phytophthora</taxon>
    </lineage>
</organism>
<keyword evidence="2" id="KW-0732">Signal</keyword>
<dbReference type="InterPro" id="IPR029058">
    <property type="entry name" value="AB_hydrolase_fold"/>
</dbReference>
<evidence type="ECO:0000259" key="3">
    <source>
        <dbReference type="Pfam" id="PF00561"/>
    </source>
</evidence>